<dbReference type="PANTHER" id="PTHR11689">
    <property type="entry name" value="CHLORIDE CHANNEL PROTEIN CLC FAMILY MEMBER"/>
    <property type="match status" value="1"/>
</dbReference>
<keyword evidence="3" id="KW-0677">Repeat</keyword>
<name>A0A835RNZ1_VANPL</name>
<feature type="transmembrane region" description="Helical" evidence="8">
    <location>
        <begin position="555"/>
        <end position="575"/>
    </location>
</feature>
<keyword evidence="4 8" id="KW-1133">Transmembrane helix</keyword>
<dbReference type="OrthoDB" id="672310at2759"/>
<evidence type="ECO:0000256" key="6">
    <source>
        <dbReference type="ARBA" id="ARBA00023136"/>
    </source>
</evidence>
<evidence type="ECO:0000256" key="5">
    <source>
        <dbReference type="ARBA" id="ARBA00023122"/>
    </source>
</evidence>
<dbReference type="InterPro" id="IPR051280">
    <property type="entry name" value="Cl-channel/antiporter"/>
</dbReference>
<dbReference type="GO" id="GO:0009705">
    <property type="term" value="C:plant-type vacuole membrane"/>
    <property type="evidence" value="ECO:0007669"/>
    <property type="project" value="TreeGrafter"/>
</dbReference>
<evidence type="ECO:0000256" key="7">
    <source>
        <dbReference type="SAM" id="MobiDB-lite"/>
    </source>
</evidence>
<gene>
    <name evidence="9" type="ORF">HPP92_005639</name>
</gene>
<feature type="transmembrane region" description="Helical" evidence="8">
    <location>
        <begin position="503"/>
        <end position="522"/>
    </location>
</feature>
<keyword evidence="5" id="KW-0129">CBS domain</keyword>
<dbReference type="PANTHER" id="PTHR11689:SF144">
    <property type="entry name" value="CHLORIDE CHANNEL PROTEIN"/>
    <property type="match status" value="1"/>
</dbReference>
<organism evidence="9 10">
    <name type="scientific">Vanilla planifolia</name>
    <name type="common">Vanilla</name>
    <dbReference type="NCBI Taxonomy" id="51239"/>
    <lineage>
        <taxon>Eukaryota</taxon>
        <taxon>Viridiplantae</taxon>
        <taxon>Streptophyta</taxon>
        <taxon>Embryophyta</taxon>
        <taxon>Tracheophyta</taxon>
        <taxon>Spermatophyta</taxon>
        <taxon>Magnoliopsida</taxon>
        <taxon>Liliopsida</taxon>
        <taxon>Asparagales</taxon>
        <taxon>Orchidaceae</taxon>
        <taxon>Vanilloideae</taxon>
        <taxon>Vanilleae</taxon>
        <taxon>Vanilla</taxon>
    </lineage>
</organism>
<dbReference type="SUPFAM" id="SSF81340">
    <property type="entry name" value="Clc chloride channel"/>
    <property type="match status" value="1"/>
</dbReference>
<feature type="region of interest" description="Disordered" evidence="7">
    <location>
        <begin position="96"/>
        <end position="154"/>
    </location>
</feature>
<dbReference type="Gene3D" id="1.10.3080.10">
    <property type="entry name" value="Clc chloride channel"/>
    <property type="match status" value="2"/>
</dbReference>
<evidence type="ECO:0000256" key="1">
    <source>
        <dbReference type="ARBA" id="ARBA00004141"/>
    </source>
</evidence>
<dbReference type="Proteomes" id="UP000636800">
    <property type="component" value="Chromosome 2"/>
</dbReference>
<proteinExistence type="predicted"/>
<sequence length="588" mass="63798">MEDDTDMRDWELVISSDLCGNLKSGAIREEAEGGIIKSEYFTLDSVGYVDPGSEQKCDGVGEDSDSPSWLEPDSGTWFAETSRGQSIKYHIWSEESSEGGRSLPDSEKVELGSMGDLSTESASEGTDSRCESLGSEGEGIDNSGSQDLTAVTGGASEEDESKMIWWKIPWKLFKVYIFRVRPVLSVSVALAMLGMIMLWRKLYRLKRRRRTIPLRIATDDKASQFAASATRLNNAVSAVRRLPILRPSLGGVGQWAALPPSSRAETFKEKAGKDIESLGGSRADEMDGNGCCHASVADDVEGTREPLLRLRMNTTSQIALVGANLCPIESLDYEFAENDLLKEDWRSMKKAHIFQYVVLKWTLALLIGLATGIVGFFNNMAVENIAGFKLLQTSDLMLERRYFQAFVSYAGCNLILAAAASALCAYIAPAAAGSGIPEVKAYLNGIDAPSILAPTTLFVKIFGSIFGVSAGFVVGKEGPMVHTGACIANLLGQGGSQKWRSALLWRTFFTTAVVAVVLRAFIEYCRSGKCGLFGKGGLIMFDINSSMMTYSSADLVAVIVLGVIGGIFGSLYNFLVNKIVRTYSIIHE</sequence>
<feature type="transmembrane region" description="Helical" evidence="8">
    <location>
        <begin position="402"/>
        <end position="428"/>
    </location>
</feature>
<keyword evidence="6 8" id="KW-0472">Membrane</keyword>
<accession>A0A835RNZ1</accession>
<dbReference type="Pfam" id="PF00654">
    <property type="entry name" value="Voltage_CLC"/>
    <property type="match status" value="1"/>
</dbReference>
<dbReference type="PRINTS" id="PR00762">
    <property type="entry name" value="CLCHANNEL"/>
</dbReference>
<keyword evidence="10" id="KW-1185">Reference proteome</keyword>
<keyword evidence="2 8" id="KW-0812">Transmembrane</keyword>
<feature type="compositionally biased region" description="Polar residues" evidence="7">
    <location>
        <begin position="116"/>
        <end position="125"/>
    </location>
</feature>
<evidence type="ECO:0000256" key="3">
    <source>
        <dbReference type="ARBA" id="ARBA00022737"/>
    </source>
</evidence>
<evidence type="ECO:0000256" key="2">
    <source>
        <dbReference type="ARBA" id="ARBA00022692"/>
    </source>
</evidence>
<dbReference type="InterPro" id="IPR014743">
    <property type="entry name" value="Cl-channel_core"/>
</dbReference>
<reference evidence="9 10" key="1">
    <citation type="journal article" date="2020" name="Nat. Food">
        <title>A phased Vanilla planifolia genome enables genetic improvement of flavour and production.</title>
        <authorList>
            <person name="Hasing T."/>
            <person name="Tang H."/>
            <person name="Brym M."/>
            <person name="Khazi F."/>
            <person name="Huang T."/>
            <person name="Chambers A.H."/>
        </authorList>
    </citation>
    <scope>NUCLEOTIDE SEQUENCE [LARGE SCALE GENOMIC DNA]</scope>
    <source>
        <tissue evidence="9">Leaf</tissue>
    </source>
</reference>
<comment type="caution">
    <text evidence="9">The sequence shown here is derived from an EMBL/GenBank/DDBJ whole genome shotgun (WGS) entry which is preliminary data.</text>
</comment>
<feature type="transmembrane region" description="Helical" evidence="8">
    <location>
        <begin position="356"/>
        <end position="382"/>
    </location>
</feature>
<dbReference type="EMBL" id="JADCNL010000002">
    <property type="protein sequence ID" value="KAG0492241.1"/>
    <property type="molecule type" value="Genomic_DNA"/>
</dbReference>
<dbReference type="InterPro" id="IPR001807">
    <property type="entry name" value="ClC"/>
</dbReference>
<dbReference type="AlphaFoldDB" id="A0A835RNZ1"/>
<protein>
    <submittedName>
        <fullName evidence="9">Uncharacterized protein</fullName>
    </submittedName>
</protein>
<evidence type="ECO:0000313" key="9">
    <source>
        <dbReference type="EMBL" id="KAG0492241.1"/>
    </source>
</evidence>
<evidence type="ECO:0000256" key="8">
    <source>
        <dbReference type="SAM" id="Phobius"/>
    </source>
</evidence>
<feature type="transmembrane region" description="Helical" evidence="8">
    <location>
        <begin position="182"/>
        <end position="200"/>
    </location>
</feature>
<comment type="subcellular location">
    <subcellularLocation>
        <location evidence="1">Membrane</location>
        <topology evidence="1">Multi-pass membrane protein</topology>
    </subcellularLocation>
</comment>
<feature type="region of interest" description="Disordered" evidence="7">
    <location>
        <begin position="52"/>
        <end position="77"/>
    </location>
</feature>
<dbReference type="GO" id="GO:0015108">
    <property type="term" value="F:chloride transmembrane transporter activity"/>
    <property type="evidence" value="ECO:0007669"/>
    <property type="project" value="InterPro"/>
</dbReference>
<evidence type="ECO:0000256" key="4">
    <source>
        <dbReference type="ARBA" id="ARBA00022989"/>
    </source>
</evidence>
<evidence type="ECO:0000313" key="10">
    <source>
        <dbReference type="Proteomes" id="UP000636800"/>
    </source>
</evidence>